<evidence type="ECO:0000256" key="1">
    <source>
        <dbReference type="ARBA" id="ARBA00022729"/>
    </source>
</evidence>
<keyword evidence="4" id="KW-1185">Reference proteome</keyword>
<reference evidence="3" key="1">
    <citation type="submission" date="2021-02" db="EMBL/GenBank/DDBJ databases">
        <title>Phycicoccus sp. MQZ13P-5T, whole genome shotgun sequence.</title>
        <authorList>
            <person name="Tuo L."/>
        </authorList>
    </citation>
    <scope>NUCLEOTIDE SEQUENCE</scope>
    <source>
        <strain evidence="3">MQZ13P-5</strain>
    </source>
</reference>
<evidence type="ECO:0000256" key="2">
    <source>
        <dbReference type="SAM" id="SignalP"/>
    </source>
</evidence>
<dbReference type="InterPro" id="IPR006059">
    <property type="entry name" value="SBP"/>
</dbReference>
<evidence type="ECO:0000313" key="4">
    <source>
        <dbReference type="Proteomes" id="UP001430172"/>
    </source>
</evidence>
<name>A0ABS2CQR4_9MICO</name>
<feature type="chain" id="PRO_5046896809" evidence="2">
    <location>
        <begin position="34"/>
        <end position="391"/>
    </location>
</feature>
<dbReference type="SUPFAM" id="SSF53850">
    <property type="entry name" value="Periplasmic binding protein-like II"/>
    <property type="match status" value="1"/>
</dbReference>
<dbReference type="Proteomes" id="UP001430172">
    <property type="component" value="Unassembled WGS sequence"/>
</dbReference>
<proteinExistence type="predicted"/>
<feature type="signal peptide" evidence="2">
    <location>
        <begin position="1"/>
        <end position="33"/>
    </location>
</feature>
<dbReference type="EMBL" id="JAFDVD010000021">
    <property type="protein sequence ID" value="MBM6402145.1"/>
    <property type="molecule type" value="Genomic_DNA"/>
</dbReference>
<dbReference type="Pfam" id="PF13416">
    <property type="entry name" value="SBP_bac_8"/>
    <property type="match status" value="1"/>
</dbReference>
<sequence>MNAVSLDIRSGVRRRPARVALALGAAASLTIMAACGSADGPEPGATNVVKTGEAPAYYPADYADVIAASKAEGGELTIYSNTDQENWDPIFRDFKKKYPWVTKISANNLDSDEVFQKVLSEQATSGSPADVLVSNAAQAWADFAERPDTLLEYTSPEVQKLPKVATLMPNVYAMSTDPMSIVYNASLMKDKPTGLKSLADIVSKDPNTYKGKITTRDVNGAFGFTVSHAFTEARPDSWTSLEKILPLGKAETSSGTQLEKITAGEYLAGFFVSAAPAYPKVEQSGGLLGITFLDDGTVVLPRGIGIAAKAPHTATAKLFTDFVLSEEGQRAVAEGGLTSYREGIEATDGRHTYQELVKKVGEDNVINVEYTKVPEDEVKAFTTRWDGLLGR</sequence>
<dbReference type="PANTHER" id="PTHR30006:SF25">
    <property type="entry name" value="PHOSPHOGLYCERATE TRANSPORT REGULATORY PROTEIN PGTC"/>
    <property type="match status" value="1"/>
</dbReference>
<gene>
    <name evidence="3" type="ORF">JQN70_17250</name>
</gene>
<accession>A0ABS2CQR4</accession>
<comment type="caution">
    <text evidence="3">The sequence shown here is derived from an EMBL/GenBank/DDBJ whole genome shotgun (WGS) entry which is preliminary data.</text>
</comment>
<dbReference type="Gene3D" id="3.40.190.10">
    <property type="entry name" value="Periplasmic binding protein-like II"/>
    <property type="match status" value="2"/>
</dbReference>
<keyword evidence="1 2" id="KW-0732">Signal</keyword>
<protein>
    <submittedName>
        <fullName evidence="3">Extracellular solute-binding protein</fullName>
    </submittedName>
</protein>
<organism evidence="3 4">
    <name type="scientific">Phycicoccus sonneratiae</name>
    <dbReference type="NCBI Taxonomy" id="2807628"/>
    <lineage>
        <taxon>Bacteria</taxon>
        <taxon>Bacillati</taxon>
        <taxon>Actinomycetota</taxon>
        <taxon>Actinomycetes</taxon>
        <taxon>Micrococcales</taxon>
        <taxon>Intrasporangiaceae</taxon>
        <taxon>Phycicoccus</taxon>
    </lineage>
</organism>
<dbReference type="PANTHER" id="PTHR30006">
    <property type="entry name" value="THIAMINE-BINDING PERIPLASMIC PROTEIN-RELATED"/>
    <property type="match status" value="1"/>
</dbReference>
<dbReference type="RefSeq" id="WP_204132610.1">
    <property type="nucleotide sequence ID" value="NZ_JAFDVD010000021.1"/>
</dbReference>
<evidence type="ECO:0000313" key="3">
    <source>
        <dbReference type="EMBL" id="MBM6402145.1"/>
    </source>
</evidence>